<evidence type="ECO:0000256" key="2">
    <source>
        <dbReference type="ARBA" id="ARBA00005182"/>
    </source>
</evidence>
<comment type="subcellular location">
    <subcellularLocation>
        <location evidence="1">Cell membrane</location>
        <topology evidence="1">Multi-pass membrane protein</topology>
    </subcellularLocation>
</comment>
<keyword evidence="5 13" id="KW-1003">Cell membrane</keyword>
<dbReference type="RefSeq" id="WP_408144393.1">
    <property type="nucleotide sequence ID" value="NZ_JAQQCL010000006.1"/>
</dbReference>
<keyword evidence="6 13" id="KW-0808">Transferase</keyword>
<dbReference type="Pfam" id="PF03062">
    <property type="entry name" value="MBOAT"/>
    <property type="match status" value="1"/>
</dbReference>
<proteinExistence type="inferred from homology"/>
<accession>A0ABW9EC03</accession>
<evidence type="ECO:0000256" key="3">
    <source>
        <dbReference type="ARBA" id="ARBA00010323"/>
    </source>
</evidence>
<evidence type="ECO:0000256" key="8">
    <source>
        <dbReference type="ARBA" id="ARBA00022841"/>
    </source>
</evidence>
<dbReference type="PIRSF" id="PIRSF500217">
    <property type="entry name" value="AlgI"/>
    <property type="match status" value="1"/>
</dbReference>
<feature type="transmembrane region" description="Helical" evidence="14">
    <location>
        <begin position="7"/>
        <end position="27"/>
    </location>
</feature>
<feature type="transmembrane region" description="Helical" evidence="14">
    <location>
        <begin position="39"/>
        <end position="62"/>
    </location>
</feature>
<evidence type="ECO:0000313" key="16">
    <source>
        <dbReference type="Proteomes" id="UP001629392"/>
    </source>
</evidence>
<sequence length="469" mass="52662">MVFSSAIFLFAFMPLFFGIYYLTPAFAKNFFIFAASTLFYVMAGGYLTLILLLSIALNYAIGHLIAARRRHAKPILVAGIVLNLAPLVAYKYLPFLVGAAGDAAHLAGWMLPVHLAPFVIPAGISFYTFHSVSYLVDVYKRKVVPSNSLIDFGMYMICFPQLIAGPIVRYAEVAAQIPDRPIVVEQIYSGIRRFILGLSKKIIIADTVGRIADQIFALQSGDLSTSLAWLGIAGYTLQIYFDFSGYSDMAIGMGRMMGFSFPENFDQPYRSKNITEFWRRWHMTLSRWFRDYVYIPLGGNQLGVARTYINLFVVFLLCGAWHGANYTFMVWGLYHGLLLVIERMLKNRFDFVPAGPFAQCFTLLLVATGWVFFRADTLSHAVAYLKTMFHIGTHGSSMFGPAFYLTPDKCVFFVAGAFFAFAPFEKFRTRTGRSAGATLLEVIVMMVLLIQSAAMIAANGFNPFIYFRF</sequence>
<keyword evidence="16" id="KW-1185">Reference proteome</keyword>
<feature type="transmembrane region" description="Helical" evidence="14">
    <location>
        <begin position="354"/>
        <end position="373"/>
    </location>
</feature>
<dbReference type="PIRSF" id="PIRSF016636">
    <property type="entry name" value="AlgI_DltB"/>
    <property type="match status" value="1"/>
</dbReference>
<dbReference type="InterPro" id="IPR024194">
    <property type="entry name" value="Ac/AlaTfrase_AlgI/DltB"/>
</dbReference>
<comment type="caution">
    <text evidence="15">The sequence shown here is derived from an EMBL/GenBank/DDBJ whole genome shotgun (WGS) entry which is preliminary data.</text>
</comment>
<organism evidence="15 16">
    <name type="scientific">Paraburkholderia strydomiana</name>
    <dbReference type="NCBI Taxonomy" id="1245417"/>
    <lineage>
        <taxon>Bacteria</taxon>
        <taxon>Pseudomonadati</taxon>
        <taxon>Pseudomonadota</taxon>
        <taxon>Betaproteobacteria</taxon>
        <taxon>Burkholderiales</taxon>
        <taxon>Burkholderiaceae</taxon>
        <taxon>Paraburkholderia</taxon>
    </lineage>
</organism>
<evidence type="ECO:0000256" key="1">
    <source>
        <dbReference type="ARBA" id="ARBA00004651"/>
    </source>
</evidence>
<evidence type="ECO:0000256" key="11">
    <source>
        <dbReference type="ARBA" id="ARBA00023315"/>
    </source>
</evidence>
<comment type="similarity">
    <text evidence="3 13">Belongs to the membrane-bound acyltransferase family.</text>
</comment>
<feature type="transmembrane region" description="Helical" evidence="14">
    <location>
        <begin position="113"/>
        <end position="136"/>
    </location>
</feature>
<evidence type="ECO:0000313" key="15">
    <source>
        <dbReference type="EMBL" id="MFM0716857.1"/>
    </source>
</evidence>
<feature type="transmembrane region" description="Helical" evidence="14">
    <location>
        <begin position="311"/>
        <end position="334"/>
    </location>
</feature>
<keyword evidence="8" id="KW-0016">Alginate biosynthesis</keyword>
<protein>
    <recommendedName>
        <fullName evidence="4">Probable alginate O-acetylase AlgI</fullName>
    </recommendedName>
    <alternativeName>
        <fullName evidence="12">Alginate biosynthesis protein AlgI</fullName>
    </alternativeName>
</protein>
<dbReference type="InterPro" id="IPR051085">
    <property type="entry name" value="MB_O-acyltransferase"/>
</dbReference>
<dbReference type="Proteomes" id="UP001629392">
    <property type="component" value="Unassembled WGS sequence"/>
</dbReference>
<evidence type="ECO:0000256" key="4">
    <source>
        <dbReference type="ARBA" id="ARBA00016084"/>
    </source>
</evidence>
<evidence type="ECO:0000256" key="9">
    <source>
        <dbReference type="ARBA" id="ARBA00022989"/>
    </source>
</evidence>
<comment type="pathway">
    <text evidence="2">Glycan biosynthesis; alginate biosynthesis.</text>
</comment>
<keyword evidence="10 13" id="KW-0472">Membrane</keyword>
<evidence type="ECO:0000256" key="14">
    <source>
        <dbReference type="SAM" id="Phobius"/>
    </source>
</evidence>
<evidence type="ECO:0000256" key="13">
    <source>
        <dbReference type="PIRNR" id="PIRNR016636"/>
    </source>
</evidence>
<evidence type="ECO:0000256" key="10">
    <source>
        <dbReference type="ARBA" id="ARBA00023136"/>
    </source>
</evidence>
<dbReference type="PANTHER" id="PTHR13285:SF23">
    <property type="entry name" value="TEICHOIC ACID D-ALANYLTRANSFERASE"/>
    <property type="match status" value="1"/>
</dbReference>
<gene>
    <name evidence="15" type="ORF">PQQ73_11005</name>
</gene>
<evidence type="ECO:0000256" key="7">
    <source>
        <dbReference type="ARBA" id="ARBA00022692"/>
    </source>
</evidence>
<keyword evidence="7 14" id="KW-0812">Transmembrane</keyword>
<reference evidence="15 16" key="1">
    <citation type="journal article" date="2024" name="Chem. Sci.">
        <title>Discovery of megapolipeptins by genome mining of a Burkholderiales bacteria collection.</title>
        <authorList>
            <person name="Paulo B.S."/>
            <person name="Recchia M.J.J."/>
            <person name="Lee S."/>
            <person name="Fergusson C.H."/>
            <person name="Romanowski S.B."/>
            <person name="Hernandez A."/>
            <person name="Krull N."/>
            <person name="Liu D.Y."/>
            <person name="Cavanagh H."/>
            <person name="Bos A."/>
            <person name="Gray C.A."/>
            <person name="Murphy B.T."/>
            <person name="Linington R.G."/>
            <person name="Eustaquio A.S."/>
        </authorList>
    </citation>
    <scope>NUCLEOTIDE SEQUENCE [LARGE SCALE GENOMIC DNA]</scope>
    <source>
        <strain evidence="15 16">RL17-350-BIC-E</strain>
    </source>
</reference>
<evidence type="ECO:0000256" key="12">
    <source>
        <dbReference type="ARBA" id="ARBA00031030"/>
    </source>
</evidence>
<dbReference type="PANTHER" id="PTHR13285">
    <property type="entry name" value="ACYLTRANSFERASE"/>
    <property type="match status" value="1"/>
</dbReference>
<name>A0ABW9EC03_9BURK</name>
<feature type="transmembrane region" description="Helical" evidence="14">
    <location>
        <begin position="74"/>
        <end position="93"/>
    </location>
</feature>
<feature type="transmembrane region" description="Helical" evidence="14">
    <location>
        <begin position="439"/>
        <end position="461"/>
    </location>
</feature>
<dbReference type="EMBL" id="JAQQCL010000006">
    <property type="protein sequence ID" value="MFM0716857.1"/>
    <property type="molecule type" value="Genomic_DNA"/>
</dbReference>
<dbReference type="InterPro" id="IPR004299">
    <property type="entry name" value="MBOAT_fam"/>
</dbReference>
<dbReference type="InterPro" id="IPR028362">
    <property type="entry name" value="AlgI"/>
</dbReference>
<evidence type="ECO:0000256" key="6">
    <source>
        <dbReference type="ARBA" id="ARBA00022679"/>
    </source>
</evidence>
<keyword evidence="9 14" id="KW-1133">Transmembrane helix</keyword>
<keyword evidence="11 13" id="KW-0012">Acyltransferase</keyword>
<evidence type="ECO:0000256" key="5">
    <source>
        <dbReference type="ARBA" id="ARBA00022475"/>
    </source>
</evidence>